<dbReference type="Proteomes" id="UP000324705">
    <property type="component" value="Chromosome 2A"/>
</dbReference>
<dbReference type="PANTHER" id="PTHR33994">
    <property type="entry name" value="OS04G0515000 PROTEIN"/>
    <property type="match status" value="1"/>
</dbReference>
<dbReference type="Gramene" id="TRITD2Av1G008640.1">
    <property type="protein sequence ID" value="TRITD2Av1G008640.1"/>
    <property type="gene ID" value="TRITD2Av1G008640"/>
</dbReference>
<accession>A0A9R1NH94</accession>
<dbReference type="AlphaFoldDB" id="A0A9R1NH94"/>
<proteinExistence type="predicted"/>
<dbReference type="EMBL" id="LT934113">
    <property type="protein sequence ID" value="VAH24872.1"/>
    <property type="molecule type" value="Genomic_DNA"/>
</dbReference>
<keyword evidence="2" id="KW-1185">Reference proteome</keyword>
<sequence>MGQGGVDLEEPYHTISDEEAPPFLGEAAPPSPAGHRKELRRQIICYSVLCLVVAAIWLGRHFYEAMVYANIPSFTVHLTSYDGIDAARPARVVSPAFNLTIRINKTCADRADVVVSYADVALSWGRVEPHDCTGERPGRDVAVMAQGKGVGLSRGLRQRMAEERRGSAALELDVEVTVYNDVPDHIFGPDVRDNVMSCMLRTDGHGRSAESEPCTWYSLVPFDEKMDIFSRQ</sequence>
<protein>
    <recommendedName>
        <fullName evidence="3">Late embryogenesis abundant protein LEA-2 subgroup domain-containing protein</fullName>
    </recommendedName>
</protein>
<gene>
    <name evidence="1" type="ORF">TRITD_2Av1G008640</name>
</gene>
<reference evidence="1 2" key="1">
    <citation type="submission" date="2017-09" db="EMBL/GenBank/DDBJ databases">
        <authorList>
            <consortium name="International Durum Wheat Genome Sequencing Consortium (IDWGSC)"/>
            <person name="Milanesi L."/>
        </authorList>
    </citation>
    <scope>NUCLEOTIDE SEQUENCE [LARGE SCALE GENOMIC DNA]</scope>
    <source>
        <strain evidence="2">cv. Svevo</strain>
    </source>
</reference>
<evidence type="ECO:0008006" key="3">
    <source>
        <dbReference type="Google" id="ProtNLM"/>
    </source>
</evidence>
<evidence type="ECO:0000313" key="1">
    <source>
        <dbReference type="EMBL" id="VAH24872.1"/>
    </source>
</evidence>
<dbReference type="PANTHER" id="PTHR33994:SF27">
    <property type="entry name" value="OS01G0771700 PROTEIN"/>
    <property type="match status" value="1"/>
</dbReference>
<organism evidence="1 2">
    <name type="scientific">Triticum turgidum subsp. durum</name>
    <name type="common">Durum wheat</name>
    <name type="synonym">Triticum durum</name>
    <dbReference type="NCBI Taxonomy" id="4567"/>
    <lineage>
        <taxon>Eukaryota</taxon>
        <taxon>Viridiplantae</taxon>
        <taxon>Streptophyta</taxon>
        <taxon>Embryophyta</taxon>
        <taxon>Tracheophyta</taxon>
        <taxon>Spermatophyta</taxon>
        <taxon>Magnoliopsida</taxon>
        <taxon>Liliopsida</taxon>
        <taxon>Poales</taxon>
        <taxon>Poaceae</taxon>
        <taxon>BOP clade</taxon>
        <taxon>Pooideae</taxon>
        <taxon>Triticodae</taxon>
        <taxon>Triticeae</taxon>
        <taxon>Triticinae</taxon>
        <taxon>Triticum</taxon>
    </lineage>
</organism>
<name>A0A9R1NH94_TRITD</name>
<evidence type="ECO:0000313" key="2">
    <source>
        <dbReference type="Proteomes" id="UP000324705"/>
    </source>
</evidence>